<evidence type="ECO:0000313" key="2">
    <source>
        <dbReference type="Proteomes" id="UP000198942"/>
    </source>
</evidence>
<accession>A0A1H8DUW6</accession>
<dbReference type="Proteomes" id="UP000198942">
    <property type="component" value="Unassembled WGS sequence"/>
</dbReference>
<name>A0A1H8DUW6_9SPHI</name>
<keyword evidence="2" id="KW-1185">Reference proteome</keyword>
<reference evidence="2" key="1">
    <citation type="submission" date="2016-10" db="EMBL/GenBank/DDBJ databases">
        <authorList>
            <person name="Varghese N."/>
            <person name="Submissions S."/>
        </authorList>
    </citation>
    <scope>NUCLEOTIDE SEQUENCE [LARGE SCALE GENOMIC DNA]</scope>
    <source>
        <strain evidence="2">Gh-48</strain>
    </source>
</reference>
<gene>
    <name evidence="1" type="ORF">SAMN05192574_102485</name>
</gene>
<dbReference type="STRING" id="551995.SAMN05192574_102485"/>
<dbReference type="EMBL" id="FOCL01000002">
    <property type="protein sequence ID" value="SEN11091.1"/>
    <property type="molecule type" value="Genomic_DNA"/>
</dbReference>
<evidence type="ECO:0000313" key="1">
    <source>
        <dbReference type="EMBL" id="SEN11091.1"/>
    </source>
</evidence>
<sequence>MFSIWRDNDIAGGIKTRVKKGVNWAKILLTVQKLTAFLSGGGQTNEILPQV</sequence>
<organism evidence="1 2">
    <name type="scientific">Mucilaginibacter gossypiicola</name>
    <dbReference type="NCBI Taxonomy" id="551995"/>
    <lineage>
        <taxon>Bacteria</taxon>
        <taxon>Pseudomonadati</taxon>
        <taxon>Bacteroidota</taxon>
        <taxon>Sphingobacteriia</taxon>
        <taxon>Sphingobacteriales</taxon>
        <taxon>Sphingobacteriaceae</taxon>
        <taxon>Mucilaginibacter</taxon>
    </lineage>
</organism>
<proteinExistence type="predicted"/>
<protein>
    <submittedName>
        <fullName evidence="1">Uncharacterized protein</fullName>
    </submittedName>
</protein>
<dbReference type="AlphaFoldDB" id="A0A1H8DUW6"/>